<dbReference type="GO" id="GO:0005737">
    <property type="term" value="C:cytoplasm"/>
    <property type="evidence" value="ECO:0007669"/>
    <property type="project" value="UniProtKB-SubCell"/>
</dbReference>
<evidence type="ECO:0000256" key="4">
    <source>
        <dbReference type="ARBA" id="ARBA00022842"/>
    </source>
</evidence>
<keyword evidence="3 6" id="KW-0547">Nucleotide-binding</keyword>
<dbReference type="Gene3D" id="6.10.250.2860">
    <property type="match status" value="1"/>
</dbReference>
<dbReference type="InterPro" id="IPR006073">
    <property type="entry name" value="GTP-bd"/>
</dbReference>
<keyword evidence="1 6" id="KW-0963">Cytoplasm</keyword>
<evidence type="ECO:0000313" key="11">
    <source>
        <dbReference type="Proteomes" id="UP001280897"/>
    </source>
</evidence>
<organism evidence="10 11">
    <name type="scientific">Pediococcus acidilactici</name>
    <dbReference type="NCBI Taxonomy" id="1254"/>
    <lineage>
        <taxon>Bacteria</taxon>
        <taxon>Bacillati</taxon>
        <taxon>Bacillota</taxon>
        <taxon>Bacilli</taxon>
        <taxon>Lactobacillales</taxon>
        <taxon>Lactobacillaceae</taxon>
        <taxon>Pediococcus</taxon>
        <taxon>Pediococcus acidilactici group</taxon>
    </lineage>
</organism>
<proteinExistence type="inferred from homology"/>
<feature type="binding site" evidence="7">
    <location>
        <begin position="263"/>
        <end position="266"/>
    </location>
    <ligand>
        <name>GTP</name>
        <dbReference type="ChEBI" id="CHEBI:37565"/>
    </ligand>
</feature>
<dbReference type="RefSeq" id="WP_317072180.1">
    <property type="nucleotide sequence ID" value="NZ_JAWJAV010000003.1"/>
</dbReference>
<feature type="binding site" evidence="7">
    <location>
        <begin position="209"/>
        <end position="216"/>
    </location>
    <ligand>
        <name>GTP</name>
        <dbReference type="ChEBI" id="CHEBI:37565"/>
    </ligand>
</feature>
<evidence type="ECO:0000313" key="10">
    <source>
        <dbReference type="EMBL" id="MDV2621206.1"/>
    </source>
</evidence>
<evidence type="ECO:0000256" key="8">
    <source>
        <dbReference type="PIRSR" id="PIRSR006809-2"/>
    </source>
</evidence>
<feature type="binding site" evidence="7">
    <location>
        <begin position="241"/>
        <end position="245"/>
    </location>
    <ligand>
        <name>GTP</name>
        <dbReference type="ChEBI" id="CHEBI:37565"/>
    </ligand>
</feature>
<dbReference type="GO" id="GO:0003924">
    <property type="term" value="F:GTPase activity"/>
    <property type="evidence" value="ECO:0007669"/>
    <property type="project" value="UniProtKB-UniRule"/>
</dbReference>
<dbReference type="CDD" id="cd01878">
    <property type="entry name" value="HflX"/>
    <property type="match status" value="1"/>
</dbReference>
<evidence type="ECO:0000256" key="5">
    <source>
        <dbReference type="ARBA" id="ARBA00023134"/>
    </source>
</evidence>
<dbReference type="InterPro" id="IPR032305">
    <property type="entry name" value="GTP-bd_M"/>
</dbReference>
<comment type="similarity">
    <text evidence="6">Belongs to the TRAFAC class OBG-HflX-like GTPase superfamily. HflX GTPase family.</text>
</comment>
<dbReference type="PIRSF" id="PIRSF006809">
    <property type="entry name" value="GTP-binding_hflX_prd"/>
    <property type="match status" value="1"/>
</dbReference>
<dbReference type="GO" id="GO:0046872">
    <property type="term" value="F:metal ion binding"/>
    <property type="evidence" value="ECO:0007669"/>
    <property type="project" value="UniProtKB-KW"/>
</dbReference>
<feature type="binding site" evidence="7">
    <location>
        <begin position="349"/>
        <end position="351"/>
    </location>
    <ligand>
        <name>GTP</name>
        <dbReference type="ChEBI" id="CHEBI:37565"/>
    </ligand>
</feature>
<gene>
    <name evidence="6 10" type="primary">hflX</name>
    <name evidence="10" type="ORF">R0G89_05615</name>
</gene>
<dbReference type="InterPro" id="IPR030394">
    <property type="entry name" value="G_HFLX_dom"/>
</dbReference>
<dbReference type="Pfam" id="PF13167">
    <property type="entry name" value="GTP-bdg_N"/>
    <property type="match status" value="1"/>
</dbReference>
<name>A0AAW8YHG4_PEDAC</name>
<evidence type="ECO:0000256" key="2">
    <source>
        <dbReference type="ARBA" id="ARBA00022723"/>
    </source>
</evidence>
<reference evidence="10" key="2">
    <citation type="submission" date="2023-10" db="EMBL/GenBank/DDBJ databases">
        <authorList>
            <person name="Khurajog B."/>
        </authorList>
    </citation>
    <scope>NUCLEOTIDE SEQUENCE</scope>
    <source>
        <strain evidence="10">BF9</strain>
    </source>
</reference>
<accession>A0AAW8YHG4</accession>
<comment type="caution">
    <text evidence="10">The sequence shown here is derived from an EMBL/GenBank/DDBJ whole genome shotgun (WGS) entry which is preliminary data.</text>
</comment>
<feature type="binding site" evidence="7">
    <location>
        <begin position="329"/>
        <end position="332"/>
    </location>
    <ligand>
        <name>GTP</name>
        <dbReference type="ChEBI" id="CHEBI:37565"/>
    </ligand>
</feature>
<dbReference type="InterPro" id="IPR027417">
    <property type="entry name" value="P-loop_NTPase"/>
</dbReference>
<comment type="function">
    <text evidence="6">GTPase that associates with the 50S ribosomal subunit and may have a role during protein synthesis or ribosome biogenesis.</text>
</comment>
<feature type="binding site" evidence="8">
    <location>
        <position position="216"/>
    </location>
    <ligand>
        <name>Mg(2+)</name>
        <dbReference type="ChEBI" id="CHEBI:18420"/>
    </ligand>
</feature>
<comment type="cofactor">
    <cofactor evidence="8">
        <name>Mg(2+)</name>
        <dbReference type="ChEBI" id="CHEBI:18420"/>
    </cofactor>
</comment>
<dbReference type="InterPro" id="IPR042108">
    <property type="entry name" value="GTPase_HflX_N_sf"/>
</dbReference>
<feature type="domain" description="Hflx-type G" evidence="9">
    <location>
        <begin position="203"/>
        <end position="367"/>
    </location>
</feature>
<reference evidence="10" key="1">
    <citation type="journal article" date="2023" name="PeerJ">
        <title>Selection and evaluation of lactic acid bacteria from chicken feces in Thailand as potential probiotics.</title>
        <authorList>
            <person name="Khurajog B."/>
            <person name="Disastra Y."/>
            <person name="Lawwyne L.D."/>
            <person name="Sirichokchatchawan W."/>
            <person name="Niyomtham W."/>
            <person name="Yindee J."/>
            <person name="Hampson D.J."/>
            <person name="Prapasarakul N."/>
        </authorList>
    </citation>
    <scope>NUCLEOTIDE SEQUENCE</scope>
    <source>
        <strain evidence="10">BF9</strain>
    </source>
</reference>
<dbReference type="PRINTS" id="PR00326">
    <property type="entry name" value="GTP1OBG"/>
</dbReference>
<dbReference type="FunFam" id="3.40.50.11060:FF:000001">
    <property type="entry name" value="GTPase HflX"/>
    <property type="match status" value="1"/>
</dbReference>
<dbReference type="PANTHER" id="PTHR10229:SF4">
    <property type="entry name" value="GTPASE HFLX"/>
    <property type="match status" value="1"/>
</dbReference>
<evidence type="ECO:0000256" key="6">
    <source>
        <dbReference type="HAMAP-Rule" id="MF_00900"/>
    </source>
</evidence>
<keyword evidence="2 8" id="KW-0479">Metal-binding</keyword>
<dbReference type="HAMAP" id="MF_00900">
    <property type="entry name" value="GTPase_HflX"/>
    <property type="match status" value="1"/>
</dbReference>
<dbReference type="SUPFAM" id="SSF52540">
    <property type="entry name" value="P-loop containing nucleoside triphosphate hydrolases"/>
    <property type="match status" value="1"/>
</dbReference>
<dbReference type="Gene3D" id="3.40.50.300">
    <property type="entry name" value="P-loop containing nucleotide triphosphate hydrolases"/>
    <property type="match status" value="1"/>
</dbReference>
<dbReference type="InterPro" id="IPR025121">
    <property type="entry name" value="GTPase_HflX_N"/>
</dbReference>
<dbReference type="Pfam" id="PF16360">
    <property type="entry name" value="GTP-bdg_M"/>
    <property type="match status" value="1"/>
</dbReference>
<keyword evidence="5 6" id="KW-0342">GTP-binding</keyword>
<evidence type="ECO:0000256" key="3">
    <source>
        <dbReference type="ARBA" id="ARBA00022741"/>
    </source>
</evidence>
<sequence>MNEEINEEPIIIAGLELPGVNLDYAMAELKSLASANHMRVMDQLTQKLERPNAATYFGKGKIEELTQVAAAREVETLVVNDELTPSQLSNLEKETQLRVIDRTGLILEIFANRARSKEARLQVELAKLQYQLPRLRTSATQRLDQQTAGNTGGGFTNRGAGETKLELNRRTIRNRINHINQELKEMSTSANVQRQRRDKKDIPSVALVGYTNTGKSTTMNGLISMYGRNEDKQVFEKDMLFATLDTSVRKLTFPDQKELILSDTVGFVSNLPHQLVKAFRSTLSEAAKADLLVQVVDVSDPHYREMMQTTADTLQEIGVTDVPMIYAFNKADRAGIAYPTLDGTELTYSAKQLQSLEMLTSLIKKQVFRNYVRADFLIPFDEGQVVNFLNGNADVKKTSYTDQGTKITAELKDSDYQRLAQYVVQPEDRI</sequence>
<dbReference type="GO" id="GO:0005525">
    <property type="term" value="F:GTP binding"/>
    <property type="evidence" value="ECO:0007669"/>
    <property type="project" value="UniProtKB-UniRule"/>
</dbReference>
<dbReference type="AlphaFoldDB" id="A0AAW8YHG4"/>
<dbReference type="PROSITE" id="PS51705">
    <property type="entry name" value="G_HFLX"/>
    <property type="match status" value="1"/>
</dbReference>
<comment type="subcellular location">
    <subcellularLocation>
        <location evidence="6">Cytoplasm</location>
    </subcellularLocation>
    <text evidence="6">May associate with membranes.</text>
</comment>
<dbReference type="Pfam" id="PF01926">
    <property type="entry name" value="MMR_HSR1"/>
    <property type="match status" value="1"/>
</dbReference>
<comment type="subunit">
    <text evidence="6">Monomer. Associates with the 50S ribosomal subunit.</text>
</comment>
<dbReference type="Gene3D" id="3.40.50.11060">
    <property type="entry name" value="GTPase HflX, N-terminal domain"/>
    <property type="match status" value="1"/>
</dbReference>
<dbReference type="NCBIfam" id="TIGR03156">
    <property type="entry name" value="GTP_HflX"/>
    <property type="match status" value="1"/>
</dbReference>
<evidence type="ECO:0000256" key="1">
    <source>
        <dbReference type="ARBA" id="ARBA00022490"/>
    </source>
</evidence>
<feature type="binding site" evidence="8">
    <location>
        <position position="243"/>
    </location>
    <ligand>
        <name>Mg(2+)</name>
        <dbReference type="ChEBI" id="CHEBI:18420"/>
    </ligand>
</feature>
<dbReference type="PANTHER" id="PTHR10229">
    <property type="entry name" value="GTP-BINDING PROTEIN HFLX"/>
    <property type="match status" value="1"/>
</dbReference>
<keyword evidence="4 8" id="KW-0460">Magnesium</keyword>
<dbReference type="InterPro" id="IPR016496">
    <property type="entry name" value="GTPase_HflX"/>
</dbReference>
<dbReference type="EMBL" id="JAWJAV010000003">
    <property type="protein sequence ID" value="MDV2621206.1"/>
    <property type="molecule type" value="Genomic_DNA"/>
</dbReference>
<evidence type="ECO:0000259" key="9">
    <source>
        <dbReference type="PROSITE" id="PS51705"/>
    </source>
</evidence>
<dbReference type="GO" id="GO:0043022">
    <property type="term" value="F:ribosome binding"/>
    <property type="evidence" value="ECO:0007669"/>
    <property type="project" value="TreeGrafter"/>
</dbReference>
<dbReference type="Proteomes" id="UP001280897">
    <property type="component" value="Unassembled WGS sequence"/>
</dbReference>
<protein>
    <recommendedName>
        <fullName evidence="6">GTPase HflX</fullName>
    </recommendedName>
    <alternativeName>
        <fullName evidence="6">GTP-binding protein HflX</fullName>
    </alternativeName>
</protein>
<evidence type="ECO:0000256" key="7">
    <source>
        <dbReference type="PIRSR" id="PIRSR006809-1"/>
    </source>
</evidence>